<evidence type="ECO:0000313" key="18">
    <source>
        <dbReference type="Proteomes" id="UP000325113"/>
    </source>
</evidence>
<comment type="caution">
    <text evidence="12">The sequence shown here is derived from an EMBL/GenBank/DDBJ whole genome shotgun (WGS) entry which is preliminary data.</text>
</comment>
<dbReference type="EMBL" id="VLTL01000050">
    <property type="protein sequence ID" value="KAA0164980.1"/>
    <property type="molecule type" value="Genomic_DNA"/>
</dbReference>
<dbReference type="Proteomes" id="UP000323011">
    <property type="component" value="Unassembled WGS sequence"/>
</dbReference>
<evidence type="ECO:0000256" key="3">
    <source>
        <dbReference type="ARBA" id="ARBA00022692"/>
    </source>
</evidence>
<feature type="transmembrane region" description="Helical" evidence="8">
    <location>
        <begin position="169"/>
        <end position="191"/>
    </location>
</feature>
<reference evidence="15 16" key="1">
    <citation type="submission" date="2019-07" db="EMBL/GenBank/DDBJ databases">
        <title>Genomes of Cafeteria roenbergensis.</title>
        <authorList>
            <person name="Fischer M.G."/>
            <person name="Hackl T."/>
            <person name="Roman M."/>
        </authorList>
    </citation>
    <scope>NUCLEOTIDE SEQUENCE [LARGE SCALE GENOMIC DNA]</scope>
    <source>
        <strain evidence="11 16">BVI</strain>
        <strain evidence="12 18">Cflag</strain>
        <strain evidence="14 15">E4-10P</strain>
        <strain evidence="13 17">RCC970-E3</strain>
    </source>
</reference>
<sequence length="209" mass="23103">MRATTAAVLLAALAAPALAFQFDLAAGKAKCFSETMERQTLTVGAFEARDTALTSEGLQVEVISPKGSKEFSKPDITTGKFAFTTTEEGAYRFCFTNPSTAQRRVEFDFRSGLHANDASRAAKTEQLQPLEAELLKLEGQAGDVLKTFEYLQEREAEHRNTNESTNTRVLWFTVLSIVLLVALTVFQVVVLQRSLAKEKLIDSRPIFMS</sequence>
<evidence type="ECO:0000256" key="6">
    <source>
        <dbReference type="ARBA" id="ARBA00023136"/>
    </source>
</evidence>
<dbReference type="Proteomes" id="UP000325113">
    <property type="component" value="Unassembled WGS sequence"/>
</dbReference>
<evidence type="ECO:0000256" key="5">
    <source>
        <dbReference type="ARBA" id="ARBA00022989"/>
    </source>
</evidence>
<dbReference type="PROSITE" id="PS50866">
    <property type="entry name" value="GOLD"/>
    <property type="match status" value="1"/>
</dbReference>
<dbReference type="AlphaFoldDB" id="A0A5A8DHX8"/>
<keyword evidence="3 7" id="KW-0812">Transmembrane</keyword>
<proteinExistence type="inferred from homology"/>
<keyword evidence="16" id="KW-1185">Reference proteome</keyword>
<comment type="similarity">
    <text evidence="2 7">Belongs to the EMP24/GP25L family.</text>
</comment>
<feature type="domain" description="GOLD" evidence="10">
    <location>
        <begin position="29"/>
        <end position="111"/>
    </location>
</feature>
<keyword evidence="4 9" id="KW-0732">Signal</keyword>
<evidence type="ECO:0000256" key="4">
    <source>
        <dbReference type="ARBA" id="ARBA00022729"/>
    </source>
</evidence>
<dbReference type="InterPro" id="IPR015720">
    <property type="entry name" value="Emp24-like"/>
</dbReference>
<dbReference type="InterPro" id="IPR009038">
    <property type="entry name" value="GOLD_dom"/>
</dbReference>
<gene>
    <name evidence="14" type="ORF">FNF27_00157</name>
    <name evidence="13" type="ORF">FNF28_03604</name>
    <name evidence="11" type="ORF">FNF29_01286</name>
    <name evidence="12" type="ORF">FNF31_02450</name>
</gene>
<name>A0A5A8DHX8_CAFRO</name>
<evidence type="ECO:0000313" key="17">
    <source>
        <dbReference type="Proteomes" id="UP000324907"/>
    </source>
</evidence>
<dbReference type="GO" id="GO:0016020">
    <property type="term" value="C:membrane"/>
    <property type="evidence" value="ECO:0007669"/>
    <property type="project" value="UniProtKB-SubCell"/>
</dbReference>
<dbReference type="SMART" id="SM01190">
    <property type="entry name" value="EMP24_GP25L"/>
    <property type="match status" value="1"/>
</dbReference>
<comment type="subcellular location">
    <subcellularLocation>
        <location evidence="1 7">Membrane</location>
        <topology evidence="1 7">Single-pass type I membrane protein</topology>
    </subcellularLocation>
</comment>
<organism evidence="12 18">
    <name type="scientific">Cafeteria roenbergensis</name>
    <name type="common">Marine flagellate</name>
    <dbReference type="NCBI Taxonomy" id="33653"/>
    <lineage>
        <taxon>Eukaryota</taxon>
        <taxon>Sar</taxon>
        <taxon>Stramenopiles</taxon>
        <taxon>Bigyra</taxon>
        <taxon>Opalozoa</taxon>
        <taxon>Bicosoecida</taxon>
        <taxon>Cafeteriaceae</taxon>
        <taxon>Cafeteria</taxon>
    </lineage>
</organism>
<keyword evidence="5 8" id="KW-1133">Transmembrane helix</keyword>
<dbReference type="PANTHER" id="PTHR22811">
    <property type="entry name" value="TRANSMEMBRANE EMP24 DOMAIN-CONTAINING PROTEIN"/>
    <property type="match status" value="1"/>
</dbReference>
<dbReference type="EMBL" id="VLTN01000005">
    <property type="protein sequence ID" value="KAA0155867.1"/>
    <property type="molecule type" value="Genomic_DNA"/>
</dbReference>
<dbReference type="Pfam" id="PF01105">
    <property type="entry name" value="EMP24_GP25L"/>
    <property type="match status" value="1"/>
</dbReference>
<dbReference type="OMA" id="DVFEACF"/>
<evidence type="ECO:0000259" key="10">
    <source>
        <dbReference type="PROSITE" id="PS50866"/>
    </source>
</evidence>
<protein>
    <recommendedName>
        <fullName evidence="10">GOLD domain-containing protein</fullName>
    </recommendedName>
</protein>
<evidence type="ECO:0000313" key="12">
    <source>
        <dbReference type="EMBL" id="KAA0164214.1"/>
    </source>
</evidence>
<feature type="signal peptide" evidence="9">
    <location>
        <begin position="1"/>
        <end position="19"/>
    </location>
</feature>
<evidence type="ECO:0000256" key="9">
    <source>
        <dbReference type="SAM" id="SignalP"/>
    </source>
</evidence>
<evidence type="ECO:0000313" key="15">
    <source>
        <dbReference type="Proteomes" id="UP000322899"/>
    </source>
</evidence>
<evidence type="ECO:0000313" key="13">
    <source>
        <dbReference type="EMBL" id="KAA0164980.1"/>
    </source>
</evidence>
<evidence type="ECO:0000313" key="14">
    <source>
        <dbReference type="EMBL" id="KAA0178306.1"/>
    </source>
</evidence>
<evidence type="ECO:0000256" key="7">
    <source>
        <dbReference type="RuleBase" id="RU003827"/>
    </source>
</evidence>
<evidence type="ECO:0000256" key="2">
    <source>
        <dbReference type="ARBA" id="ARBA00007104"/>
    </source>
</evidence>
<dbReference type="EMBL" id="VLTO01000001">
    <property type="protein sequence ID" value="KAA0178306.1"/>
    <property type="molecule type" value="Genomic_DNA"/>
</dbReference>
<evidence type="ECO:0000313" key="16">
    <source>
        <dbReference type="Proteomes" id="UP000323011"/>
    </source>
</evidence>
<dbReference type="Proteomes" id="UP000324907">
    <property type="component" value="Unassembled WGS sequence"/>
</dbReference>
<evidence type="ECO:0000313" key="11">
    <source>
        <dbReference type="EMBL" id="KAA0155867.1"/>
    </source>
</evidence>
<accession>A0A5A8DHX8</accession>
<dbReference type="Proteomes" id="UP000322899">
    <property type="component" value="Unassembled WGS sequence"/>
</dbReference>
<dbReference type="EMBL" id="VLTM01000018">
    <property type="protein sequence ID" value="KAA0164214.1"/>
    <property type="molecule type" value="Genomic_DNA"/>
</dbReference>
<dbReference type="OrthoDB" id="1929172at2759"/>
<feature type="chain" id="PRO_5033472936" description="GOLD domain-containing protein" evidence="9">
    <location>
        <begin position="20"/>
        <end position="209"/>
    </location>
</feature>
<evidence type="ECO:0000256" key="8">
    <source>
        <dbReference type="SAM" id="Phobius"/>
    </source>
</evidence>
<evidence type="ECO:0000256" key="1">
    <source>
        <dbReference type="ARBA" id="ARBA00004479"/>
    </source>
</evidence>
<keyword evidence="6 8" id="KW-0472">Membrane</keyword>